<dbReference type="InterPro" id="IPR000157">
    <property type="entry name" value="TIR_dom"/>
</dbReference>
<accession>A0A814QXW7</accession>
<dbReference type="Proteomes" id="UP000663864">
    <property type="component" value="Unassembled WGS sequence"/>
</dbReference>
<comment type="caution">
    <text evidence="2">The sequence shown here is derived from an EMBL/GenBank/DDBJ whole genome shotgun (WGS) entry which is preliminary data.</text>
</comment>
<dbReference type="InterPro" id="IPR035897">
    <property type="entry name" value="Toll_tir_struct_dom_sf"/>
</dbReference>
<dbReference type="AlphaFoldDB" id="A0A814QXW7"/>
<evidence type="ECO:0000313" key="2">
    <source>
        <dbReference type="EMBL" id="CAF1126073.1"/>
    </source>
</evidence>
<gene>
    <name evidence="2" type="ORF">ZHD862_LOCUS18891</name>
</gene>
<dbReference type="Gene3D" id="3.40.50.10140">
    <property type="entry name" value="Toll/interleukin-1 receptor homology (TIR) domain"/>
    <property type="match status" value="1"/>
</dbReference>
<dbReference type="PANTHER" id="PTHR46270:SF2">
    <property type="entry name" value="TIR DOMAIN-CONTAINING PROTEIN"/>
    <property type="match status" value="1"/>
</dbReference>
<reference evidence="2" key="1">
    <citation type="submission" date="2021-02" db="EMBL/GenBank/DDBJ databases">
        <authorList>
            <person name="Nowell W R."/>
        </authorList>
    </citation>
    <scope>NUCLEOTIDE SEQUENCE</scope>
</reference>
<organism evidence="2 3">
    <name type="scientific">Rotaria sordida</name>
    <dbReference type="NCBI Taxonomy" id="392033"/>
    <lineage>
        <taxon>Eukaryota</taxon>
        <taxon>Metazoa</taxon>
        <taxon>Spiralia</taxon>
        <taxon>Gnathifera</taxon>
        <taxon>Rotifera</taxon>
        <taxon>Eurotatoria</taxon>
        <taxon>Bdelloidea</taxon>
        <taxon>Philodinida</taxon>
        <taxon>Philodinidae</taxon>
        <taxon>Rotaria</taxon>
    </lineage>
</organism>
<dbReference type="SUPFAM" id="SSF52200">
    <property type="entry name" value="Toll/Interleukin receptor TIR domain"/>
    <property type="match status" value="1"/>
</dbReference>
<feature type="domain" description="TIR" evidence="1">
    <location>
        <begin position="61"/>
        <end position="123"/>
    </location>
</feature>
<evidence type="ECO:0000313" key="3">
    <source>
        <dbReference type="Proteomes" id="UP000663864"/>
    </source>
</evidence>
<protein>
    <recommendedName>
        <fullName evidence="1">TIR domain-containing protein</fullName>
    </recommendedName>
</protein>
<evidence type="ECO:0000259" key="1">
    <source>
        <dbReference type="Pfam" id="PF13676"/>
    </source>
</evidence>
<dbReference type="Pfam" id="PF13676">
    <property type="entry name" value="TIR_2"/>
    <property type="match status" value="1"/>
</dbReference>
<dbReference type="EMBL" id="CAJNOT010001002">
    <property type="protein sequence ID" value="CAF1126073.1"/>
    <property type="molecule type" value="Genomic_DNA"/>
</dbReference>
<dbReference type="GO" id="GO:0007165">
    <property type="term" value="P:signal transduction"/>
    <property type="evidence" value="ECO:0007669"/>
    <property type="project" value="InterPro"/>
</dbReference>
<sequence>MFLTFNDEAEAWFRQNNSFVQHLRTLASHQNTSELQKVANGILWRLFSKHGKAESKFPYDVMISYSHKDKDICHRIYNALLADKFRVWIDLEEMHGAVMQAMADAVEQSRCVLIYTSITETESQPFYGYYEDWTSSMSNINSNRSYIIEFQMTKLKEDSNSNVKDDSCLVMSRSIIDEQPSSIINNSQFNNCSKPKTYFIHNKKYAFL</sequence>
<dbReference type="PANTHER" id="PTHR46270">
    <property type="entry name" value="ARMADILLO-TYPE FOLD-RELATED"/>
    <property type="match status" value="1"/>
</dbReference>
<name>A0A814QXW7_9BILA</name>
<proteinExistence type="predicted"/>